<evidence type="ECO:0000256" key="9">
    <source>
        <dbReference type="SAM" id="Phobius"/>
    </source>
</evidence>
<dbReference type="RefSeq" id="WP_204891475.1">
    <property type="nucleotide sequence ID" value="NZ_JBHUFW010000002.1"/>
</dbReference>
<sequence>MPNLKRIYDGFFSIILTLCKIMLALQVVITSYIVFGRYVLNSTPPWGEPAILMLMVWFSLLSSALAFKDNTHIRMSVIDLILPRRGLRVFQRMYYLLTLVFALFMIKAGYELIQLTSNSLIPGLKISSAWLYSSVMVTGVCILVVLFGKARRVA</sequence>
<evidence type="ECO:0000259" key="10">
    <source>
        <dbReference type="Pfam" id="PF04290"/>
    </source>
</evidence>
<keyword evidence="7 9" id="KW-0472">Membrane</keyword>
<evidence type="ECO:0000256" key="6">
    <source>
        <dbReference type="ARBA" id="ARBA00022989"/>
    </source>
</evidence>
<comment type="caution">
    <text evidence="11">The sequence shown here is derived from an EMBL/GenBank/DDBJ whole genome shotgun (WGS) entry which is preliminary data.</text>
</comment>
<feature type="transmembrane region" description="Helical" evidence="9">
    <location>
        <begin position="93"/>
        <end position="110"/>
    </location>
</feature>
<evidence type="ECO:0000256" key="8">
    <source>
        <dbReference type="ARBA" id="ARBA00038436"/>
    </source>
</evidence>
<evidence type="ECO:0000256" key="7">
    <source>
        <dbReference type="ARBA" id="ARBA00023136"/>
    </source>
</evidence>
<name>A0ABW4QD72_9BACL</name>
<evidence type="ECO:0000313" key="12">
    <source>
        <dbReference type="Proteomes" id="UP001597273"/>
    </source>
</evidence>
<feature type="transmembrane region" description="Helical" evidence="9">
    <location>
        <begin position="12"/>
        <end position="35"/>
    </location>
</feature>
<comment type="subcellular location">
    <subcellularLocation>
        <location evidence="1">Cell inner membrane</location>
        <topology evidence="1">Multi-pass membrane protein</topology>
    </subcellularLocation>
</comment>
<dbReference type="InterPro" id="IPR055348">
    <property type="entry name" value="DctQ"/>
</dbReference>
<feature type="transmembrane region" description="Helical" evidence="9">
    <location>
        <begin position="130"/>
        <end position="148"/>
    </location>
</feature>
<keyword evidence="2" id="KW-0813">Transport</keyword>
<evidence type="ECO:0000256" key="1">
    <source>
        <dbReference type="ARBA" id="ARBA00004429"/>
    </source>
</evidence>
<proteinExistence type="inferred from homology"/>
<evidence type="ECO:0000313" key="11">
    <source>
        <dbReference type="EMBL" id="MFD1861507.1"/>
    </source>
</evidence>
<dbReference type="PANTHER" id="PTHR35011">
    <property type="entry name" value="2,3-DIKETO-L-GULONATE TRAP TRANSPORTER SMALL PERMEASE PROTEIN YIAM"/>
    <property type="match status" value="1"/>
</dbReference>
<dbReference type="Pfam" id="PF04290">
    <property type="entry name" value="DctQ"/>
    <property type="match status" value="1"/>
</dbReference>
<keyword evidence="5 9" id="KW-0812">Transmembrane</keyword>
<keyword evidence="6 9" id="KW-1133">Transmembrane helix</keyword>
<evidence type="ECO:0000256" key="4">
    <source>
        <dbReference type="ARBA" id="ARBA00022519"/>
    </source>
</evidence>
<gene>
    <name evidence="11" type="ORF">ACFSDB_01145</name>
</gene>
<comment type="similarity">
    <text evidence="8">Belongs to the TRAP transporter small permease family.</text>
</comment>
<dbReference type="InterPro" id="IPR007387">
    <property type="entry name" value="TRAP_DctQ"/>
</dbReference>
<reference evidence="12" key="1">
    <citation type="journal article" date="2019" name="Int. J. Syst. Evol. Microbiol.">
        <title>The Global Catalogue of Microorganisms (GCM) 10K type strain sequencing project: providing services to taxonomists for standard genome sequencing and annotation.</title>
        <authorList>
            <consortium name="The Broad Institute Genomics Platform"/>
            <consortium name="The Broad Institute Genome Sequencing Center for Infectious Disease"/>
            <person name="Wu L."/>
            <person name="Ma J."/>
        </authorList>
    </citation>
    <scope>NUCLEOTIDE SEQUENCE [LARGE SCALE GENOMIC DNA]</scope>
    <source>
        <strain evidence="12">CGMCC 1.15475</strain>
    </source>
</reference>
<feature type="domain" description="Tripartite ATP-independent periplasmic transporters DctQ component" evidence="10">
    <location>
        <begin position="27"/>
        <end position="152"/>
    </location>
</feature>
<dbReference type="Proteomes" id="UP001597273">
    <property type="component" value="Unassembled WGS sequence"/>
</dbReference>
<dbReference type="EMBL" id="JBHUFW010000002">
    <property type="protein sequence ID" value="MFD1861507.1"/>
    <property type="molecule type" value="Genomic_DNA"/>
</dbReference>
<keyword evidence="12" id="KW-1185">Reference proteome</keyword>
<evidence type="ECO:0000256" key="3">
    <source>
        <dbReference type="ARBA" id="ARBA00022475"/>
    </source>
</evidence>
<feature type="transmembrane region" description="Helical" evidence="9">
    <location>
        <begin position="50"/>
        <end position="67"/>
    </location>
</feature>
<evidence type="ECO:0000256" key="2">
    <source>
        <dbReference type="ARBA" id="ARBA00022448"/>
    </source>
</evidence>
<organism evidence="11 12">
    <name type="scientific">Planococcus chinensis</name>
    <dbReference type="NCBI Taxonomy" id="272917"/>
    <lineage>
        <taxon>Bacteria</taxon>
        <taxon>Bacillati</taxon>
        <taxon>Bacillota</taxon>
        <taxon>Bacilli</taxon>
        <taxon>Bacillales</taxon>
        <taxon>Caryophanaceae</taxon>
        <taxon>Planococcus</taxon>
    </lineage>
</organism>
<dbReference type="PANTHER" id="PTHR35011:SF11">
    <property type="entry name" value="TRAP TRANSPORTER SMALL PERMEASE PROTEIN"/>
    <property type="match status" value="1"/>
</dbReference>
<evidence type="ECO:0000256" key="5">
    <source>
        <dbReference type="ARBA" id="ARBA00022692"/>
    </source>
</evidence>
<accession>A0ABW4QD72</accession>
<keyword evidence="3" id="KW-1003">Cell membrane</keyword>
<keyword evidence="4" id="KW-0997">Cell inner membrane</keyword>
<protein>
    <submittedName>
        <fullName evidence="11">TRAP transporter small permease</fullName>
    </submittedName>
</protein>